<evidence type="ECO:0000313" key="2">
    <source>
        <dbReference type="Proteomes" id="UP000696294"/>
    </source>
</evidence>
<reference evidence="1 2" key="1">
    <citation type="submission" date="2020-03" db="EMBL/GenBank/DDBJ databases">
        <title>WGS of actinomycetes isolated from Thailand.</title>
        <authorList>
            <person name="Thawai C."/>
        </authorList>
    </citation>
    <scope>NUCLEOTIDE SEQUENCE [LARGE SCALE GENOMIC DNA]</scope>
    <source>
        <strain evidence="1 2">FMUSA5-5</strain>
    </source>
</reference>
<dbReference type="Proteomes" id="UP000696294">
    <property type="component" value="Unassembled WGS sequence"/>
</dbReference>
<name>A0ABX1B194_9ACTN</name>
<dbReference type="Pfam" id="PF13830">
    <property type="entry name" value="DUF4192"/>
    <property type="match status" value="1"/>
</dbReference>
<gene>
    <name evidence="1" type="ORF">HCN51_19475</name>
</gene>
<proteinExistence type="predicted"/>
<dbReference type="InterPro" id="IPR025447">
    <property type="entry name" value="DUF4192"/>
</dbReference>
<protein>
    <submittedName>
        <fullName evidence="1">DUF4192 domain-containing protein</fullName>
    </submittedName>
</protein>
<comment type="caution">
    <text evidence="1">The sequence shown here is derived from an EMBL/GenBank/DDBJ whole genome shotgun (WGS) entry which is preliminary data.</text>
</comment>
<dbReference type="RefSeq" id="WP_168010939.1">
    <property type="nucleotide sequence ID" value="NZ_JAATEP010000012.1"/>
</dbReference>
<keyword evidence="2" id="KW-1185">Reference proteome</keyword>
<evidence type="ECO:0000313" key="1">
    <source>
        <dbReference type="EMBL" id="NJP91613.1"/>
    </source>
</evidence>
<accession>A0ABX1B194</accession>
<sequence length="348" mass="37188">MTETVCLSQPADYLAIVPYLLGFHPAMSLVILAFDDQTLVSGIRHDLPHADDEATDIVALSLKILARQEIRQIAVIGYGPADVVTPMLDRMREAVAPTDILLLKLLRCEGDRYWSSPDADPPEGTPYDITTSQAAAAAVVAGLAALPARRAFATRLQPVDGPDRDAVRTATRAARERAASLLATSTTPRYWYEEGLRAVHAAFAHQGAGEPLTPEEVAWLSVLLTSIVVRDVAITTTRAYPASDHIALWTEMVRRAEPGYVAAPATLLAVAAYGCGAGPLARIAVDRALADSRDYTMALLVDCALNNGVPPSAIHEMHAAVTAEVLQAQLELSPEAALPKLPIPPEGR</sequence>
<organism evidence="1 2">
    <name type="scientific">Nonomuraea composti</name>
    <dbReference type="NCBI Taxonomy" id="2720023"/>
    <lineage>
        <taxon>Bacteria</taxon>
        <taxon>Bacillati</taxon>
        <taxon>Actinomycetota</taxon>
        <taxon>Actinomycetes</taxon>
        <taxon>Streptosporangiales</taxon>
        <taxon>Streptosporangiaceae</taxon>
        <taxon>Nonomuraea</taxon>
    </lineage>
</organism>
<dbReference type="EMBL" id="JAATEP010000012">
    <property type="protein sequence ID" value="NJP91613.1"/>
    <property type="molecule type" value="Genomic_DNA"/>
</dbReference>